<accession>A0ABQ1FYR8</accession>
<proteinExistence type="predicted"/>
<name>A0ABQ1FYR8_9GAMM</name>
<protein>
    <recommendedName>
        <fullName evidence="1">NTF2 fold domain-containing protein</fullName>
    </recommendedName>
</protein>
<feature type="domain" description="NTF2 fold" evidence="1">
    <location>
        <begin position="31"/>
        <end position="96"/>
    </location>
</feature>
<dbReference type="InterPro" id="IPR028921">
    <property type="entry name" value="NTF2_fold_dom"/>
</dbReference>
<organism evidence="2 3">
    <name type="scientific">Dyella nitratireducens</name>
    <dbReference type="NCBI Taxonomy" id="1849580"/>
    <lineage>
        <taxon>Bacteria</taxon>
        <taxon>Pseudomonadati</taxon>
        <taxon>Pseudomonadota</taxon>
        <taxon>Gammaproteobacteria</taxon>
        <taxon>Lysobacterales</taxon>
        <taxon>Rhodanobacteraceae</taxon>
        <taxon>Dyella</taxon>
    </lineage>
</organism>
<dbReference type="RefSeq" id="WP_188794484.1">
    <property type="nucleotide sequence ID" value="NZ_BMJA01000002.1"/>
</dbReference>
<dbReference type="Pfam" id="PF15631">
    <property type="entry name" value="Imm-NTF2-2"/>
    <property type="match status" value="1"/>
</dbReference>
<evidence type="ECO:0000313" key="3">
    <source>
        <dbReference type="Proteomes" id="UP000620046"/>
    </source>
</evidence>
<keyword evidence="3" id="KW-1185">Reference proteome</keyword>
<gene>
    <name evidence="2" type="ORF">GCM10010981_23020</name>
</gene>
<sequence>MGVALLFSTTAFGQAIQKTRPHPDYVPDEKTAQAIGEAVLIARFGEESAKAQLPLRVVRSSGDFWIVQGTLGGPMRSGGGMAVWINEHSGCIENVLTHMK</sequence>
<reference evidence="3" key="1">
    <citation type="journal article" date="2019" name="Int. J. Syst. Evol. Microbiol.">
        <title>The Global Catalogue of Microorganisms (GCM) 10K type strain sequencing project: providing services to taxonomists for standard genome sequencing and annotation.</title>
        <authorList>
            <consortium name="The Broad Institute Genomics Platform"/>
            <consortium name="The Broad Institute Genome Sequencing Center for Infectious Disease"/>
            <person name="Wu L."/>
            <person name="Ma J."/>
        </authorList>
    </citation>
    <scope>NUCLEOTIDE SEQUENCE [LARGE SCALE GENOMIC DNA]</scope>
    <source>
        <strain evidence="3">CGMCC 1.15439</strain>
    </source>
</reference>
<evidence type="ECO:0000259" key="1">
    <source>
        <dbReference type="Pfam" id="PF15631"/>
    </source>
</evidence>
<evidence type="ECO:0000313" key="2">
    <source>
        <dbReference type="EMBL" id="GGA33497.1"/>
    </source>
</evidence>
<dbReference type="EMBL" id="BMJA01000002">
    <property type="protein sequence ID" value="GGA33497.1"/>
    <property type="molecule type" value="Genomic_DNA"/>
</dbReference>
<dbReference type="Proteomes" id="UP000620046">
    <property type="component" value="Unassembled WGS sequence"/>
</dbReference>
<comment type="caution">
    <text evidence="2">The sequence shown here is derived from an EMBL/GenBank/DDBJ whole genome shotgun (WGS) entry which is preliminary data.</text>
</comment>